<proteinExistence type="predicted"/>
<gene>
    <name evidence="2" type="ORF">SDC9_145046</name>
</gene>
<protein>
    <submittedName>
        <fullName evidence="2">Uncharacterized protein</fullName>
    </submittedName>
</protein>
<dbReference type="EMBL" id="VSSQ01044077">
    <property type="protein sequence ID" value="MPM97866.1"/>
    <property type="molecule type" value="Genomic_DNA"/>
</dbReference>
<reference evidence="2" key="1">
    <citation type="submission" date="2019-08" db="EMBL/GenBank/DDBJ databases">
        <authorList>
            <person name="Kucharzyk K."/>
            <person name="Murdoch R.W."/>
            <person name="Higgins S."/>
            <person name="Loffler F."/>
        </authorList>
    </citation>
    <scope>NUCLEOTIDE SEQUENCE</scope>
</reference>
<evidence type="ECO:0000313" key="2">
    <source>
        <dbReference type="EMBL" id="MPM97866.1"/>
    </source>
</evidence>
<accession>A0A645E8D6</accession>
<evidence type="ECO:0000256" key="1">
    <source>
        <dbReference type="SAM" id="MobiDB-lite"/>
    </source>
</evidence>
<feature type="region of interest" description="Disordered" evidence="1">
    <location>
        <begin position="30"/>
        <end position="109"/>
    </location>
</feature>
<name>A0A645E8D6_9ZZZZ</name>
<dbReference type="AlphaFoldDB" id="A0A645E8D6"/>
<comment type="caution">
    <text evidence="2">The sequence shown here is derived from an EMBL/GenBank/DDBJ whole genome shotgun (WGS) entry which is preliminary data.</text>
</comment>
<sequence length="206" mass="22682">MCLTSSQAENAAAVGLPVKTKLLRHGDGADKAVLLPENPEEPPEAEGPGRFLPNGVDEARILVGADGQGGAEQRNPFPDSRPRRSLELEPEAESAPPAPLWLPRKGRDRFHPRRGESILHDDRHVSPREGGQGLPPFFFLSRGVDVGTVPVQRHGIPFRRKIGERHRGVRSTACVEKKPLFHGPPIFPAGTRRLSPGRSRRGPWRR</sequence>
<feature type="region of interest" description="Disordered" evidence="1">
    <location>
        <begin position="179"/>
        <end position="206"/>
    </location>
</feature>
<organism evidence="2">
    <name type="scientific">bioreactor metagenome</name>
    <dbReference type="NCBI Taxonomy" id="1076179"/>
    <lineage>
        <taxon>unclassified sequences</taxon>
        <taxon>metagenomes</taxon>
        <taxon>ecological metagenomes</taxon>
    </lineage>
</organism>